<evidence type="ECO:0000313" key="4">
    <source>
        <dbReference type="Proteomes" id="UP000615446"/>
    </source>
</evidence>
<feature type="region of interest" description="Disordered" evidence="1">
    <location>
        <begin position="689"/>
        <end position="734"/>
    </location>
</feature>
<gene>
    <name evidence="3" type="ORF">RCL2_002894900</name>
</gene>
<dbReference type="EMBL" id="BLAL01000313">
    <property type="protein sequence ID" value="GET02571.1"/>
    <property type="molecule type" value="Genomic_DNA"/>
</dbReference>
<reference evidence="3" key="1">
    <citation type="submission" date="2019-10" db="EMBL/GenBank/DDBJ databases">
        <title>Conservation and host-specific expression of non-tandemly repeated heterogenous ribosome RNA gene in arbuscular mycorrhizal fungi.</title>
        <authorList>
            <person name="Maeda T."/>
            <person name="Kobayashi Y."/>
            <person name="Nakagawa T."/>
            <person name="Ezawa T."/>
            <person name="Yamaguchi K."/>
            <person name="Bino T."/>
            <person name="Nishimoto Y."/>
            <person name="Shigenobu S."/>
            <person name="Kawaguchi M."/>
        </authorList>
    </citation>
    <scope>NUCLEOTIDE SEQUENCE</scope>
    <source>
        <strain evidence="3">HR1</strain>
    </source>
</reference>
<name>A0A8H3MDQ6_9GLOM</name>
<accession>A0A8H3MDQ6</accession>
<evidence type="ECO:0000256" key="1">
    <source>
        <dbReference type="SAM" id="MobiDB-lite"/>
    </source>
</evidence>
<feature type="compositionally biased region" description="Basic and acidic residues" evidence="1">
    <location>
        <begin position="769"/>
        <end position="782"/>
    </location>
</feature>
<feature type="region of interest" description="Disordered" evidence="1">
    <location>
        <begin position="748"/>
        <end position="792"/>
    </location>
</feature>
<dbReference type="Proteomes" id="UP000615446">
    <property type="component" value="Unassembled WGS sequence"/>
</dbReference>
<dbReference type="AlphaFoldDB" id="A0A8H3MDQ6"/>
<feature type="compositionally biased region" description="Low complexity" evidence="1">
    <location>
        <begin position="753"/>
        <end position="768"/>
    </location>
</feature>
<evidence type="ECO:0000259" key="2">
    <source>
        <dbReference type="Pfam" id="PF19263"/>
    </source>
</evidence>
<organism evidence="3 4">
    <name type="scientific">Rhizophagus clarus</name>
    <dbReference type="NCBI Taxonomy" id="94130"/>
    <lineage>
        <taxon>Eukaryota</taxon>
        <taxon>Fungi</taxon>
        <taxon>Fungi incertae sedis</taxon>
        <taxon>Mucoromycota</taxon>
        <taxon>Glomeromycotina</taxon>
        <taxon>Glomeromycetes</taxon>
        <taxon>Glomerales</taxon>
        <taxon>Glomeraceae</taxon>
        <taxon>Rhizophagus</taxon>
    </lineage>
</organism>
<feature type="domain" description="NrS-1 polymerase-like helicase" evidence="2">
    <location>
        <begin position="450"/>
        <end position="506"/>
    </location>
</feature>
<dbReference type="InterPro" id="IPR045455">
    <property type="entry name" value="NrS-1_pol-like_helicase"/>
</dbReference>
<sequence length="910" mass="104417">MTEHSELSEFLSSDALAPYYQGYRASDIGASLYKIRDDSVKPRHFLGADDADEIEAILSDTCLEIFPEWDKETLTIAESSDEKKISLHVSTFGMRLPNIPQVTMFTEFIRKKLPTALQENSIIDNIANKCSFSLRMLGSPKYNEKTGEHICVKKAIRPKNETIFDFMIRPPNDESEVIKNSPLLVVSKAKMEGCPSTNNVITDAEFELVETLLQEASIEGYSLSYPSENFPNKFPLSRISPSHCPICDREHDSDHGYIIRNKKSYSFFCYRANNDREPGSRKPSKKLTISETALDREQKLPSYTKLDRSRISDPNDRFVWGDLIDISTSGRKFSRNEVYEAIQATVACIQTTSRLWVLKIEDMNGGLYFDMAPKLDLAKYEVNLLELGFLAKPVVEINPEIMDPILWHTKNIISNENMELHKYLWNWWEYLVQKPEKKPRSKTYCYERDGMSSGKWHKFNGHLKSLITEGMVSIERKGIETKRIRDFTRFMVTSNQDAPLKIDIGDSRVVCFDVSSRCRGNTVYFKQLGKVLDHPDAPGVVMRYLLSRDLSDFEPQEIPVTKMKIKTMRDQLPNPIRFIIDYISSWCGVKIASPSRTLLYQKYLEWCEENGEKPFSNNITGKKFSDIGIESKQARTGGGKREWQYILDRSKIVAKLRESGLGDMEEFSDIPQDDLPENETTDIPILNVPETVLEGPTISQKIIPPQPERHNRVADRKNTPSPNTSKDKKASNQDDSTQALFDYMAEDTRAPVTSTGPEGTTSGTSETSKQLEPEIDKPEVSKPSKYIKPSSNELSSTILLARQEREERLRKWAIDHGEDPDIFVTITEKDIRLSHEYRDRMMSDADAVDFAKEDGMNVNDIFYMSRRERLISEEIYLHNFENAGKPQTYVYDDEEWQKGISILQENGHLW</sequence>
<proteinExistence type="predicted"/>
<feature type="compositionally biased region" description="Basic and acidic residues" evidence="1">
    <location>
        <begin position="707"/>
        <end position="718"/>
    </location>
</feature>
<protein>
    <submittedName>
        <fullName evidence="3">Integrase</fullName>
    </submittedName>
</protein>
<dbReference type="Pfam" id="PF19263">
    <property type="entry name" value="DUF5906"/>
    <property type="match status" value="1"/>
</dbReference>
<comment type="caution">
    <text evidence="3">The sequence shown here is derived from an EMBL/GenBank/DDBJ whole genome shotgun (WGS) entry which is preliminary data.</text>
</comment>
<dbReference type="OrthoDB" id="2433514at2759"/>
<evidence type="ECO:0000313" key="3">
    <source>
        <dbReference type="EMBL" id="GET02571.1"/>
    </source>
</evidence>